<dbReference type="AlphaFoldDB" id="A0A4V3AU87"/>
<keyword evidence="4" id="KW-1185">Reference proteome</keyword>
<evidence type="ECO:0000313" key="3">
    <source>
        <dbReference type="EMBL" id="TDK63523.1"/>
    </source>
</evidence>
<protein>
    <submittedName>
        <fullName evidence="3">Pilus assembly protein</fullName>
    </submittedName>
</protein>
<gene>
    <name evidence="3" type="ORF">E2I14_15075</name>
</gene>
<dbReference type="Pfam" id="PF13681">
    <property type="entry name" value="PilX"/>
    <property type="match status" value="1"/>
</dbReference>
<feature type="domain" description="Type 4 fimbrial biogenesis protein PilX N-terminal" evidence="2">
    <location>
        <begin position="17"/>
        <end position="66"/>
    </location>
</feature>
<dbReference type="InterPro" id="IPR025746">
    <property type="entry name" value="PilX_N_dom"/>
</dbReference>
<sequence length="202" mass="21969">MATLTNQSKFRSSRQHGAVLIVALVMLAVLLLLGTSLASMAWINEKAARNDRDRIVAFQAAQSALADAELDIENSTHSSSRSQIFLPSSPEGFAVGCNAGNTNRYQGLCAQVVGQKPAWQTVELAKIDENSASVEFGRFTGKTMPHGEGPFSIYLPRYVIELIPDNTPGQTSARKFMYRITAIGFGSDAETQVVLQAVYRKI</sequence>
<accession>A0A4V3AU87</accession>
<organism evidence="3 4">
    <name type="scientific">Sapientia aquatica</name>
    <dbReference type="NCBI Taxonomy" id="1549640"/>
    <lineage>
        <taxon>Bacteria</taxon>
        <taxon>Pseudomonadati</taxon>
        <taxon>Pseudomonadota</taxon>
        <taxon>Betaproteobacteria</taxon>
        <taxon>Burkholderiales</taxon>
        <taxon>Oxalobacteraceae</taxon>
        <taxon>Sapientia</taxon>
    </lineage>
</organism>
<dbReference type="OrthoDB" id="5405962at2"/>
<dbReference type="EMBL" id="SMYL01000009">
    <property type="protein sequence ID" value="TDK63523.1"/>
    <property type="molecule type" value="Genomic_DNA"/>
</dbReference>
<proteinExistence type="predicted"/>
<dbReference type="RefSeq" id="WP_133330005.1">
    <property type="nucleotide sequence ID" value="NZ_SMYL01000009.1"/>
</dbReference>
<dbReference type="Pfam" id="PF14341">
    <property type="entry name" value="PilX_N"/>
    <property type="match status" value="1"/>
</dbReference>
<name>A0A4V3AU87_9BURK</name>
<comment type="caution">
    <text evidence="3">The sequence shown here is derived from an EMBL/GenBank/DDBJ whole genome shotgun (WGS) entry which is preliminary data.</text>
</comment>
<dbReference type="Proteomes" id="UP000294829">
    <property type="component" value="Unassembled WGS sequence"/>
</dbReference>
<evidence type="ECO:0000259" key="1">
    <source>
        <dbReference type="Pfam" id="PF13681"/>
    </source>
</evidence>
<reference evidence="3 4" key="1">
    <citation type="submission" date="2019-03" db="EMBL/GenBank/DDBJ databases">
        <title>Sapientia aquatica gen. nov., sp. nov., isolated from a crater lake.</title>
        <authorList>
            <person name="Felfoldi T."/>
            <person name="Szabo A."/>
            <person name="Toth E."/>
            <person name="Schumann P."/>
            <person name="Keki Z."/>
            <person name="Marialigeti K."/>
            <person name="Mathe I."/>
        </authorList>
    </citation>
    <scope>NUCLEOTIDE SEQUENCE [LARGE SCALE GENOMIC DNA]</scope>
    <source>
        <strain evidence="3 4">SA-152</strain>
    </source>
</reference>
<evidence type="ECO:0000313" key="4">
    <source>
        <dbReference type="Proteomes" id="UP000294829"/>
    </source>
</evidence>
<feature type="domain" description="PilX/PilW C-terminal" evidence="1">
    <location>
        <begin position="106"/>
        <end position="201"/>
    </location>
</feature>
<evidence type="ECO:0000259" key="2">
    <source>
        <dbReference type="Pfam" id="PF14341"/>
    </source>
</evidence>
<dbReference type="InterPro" id="IPR025205">
    <property type="entry name" value="PilX/PilW_C"/>
</dbReference>